<organism evidence="2 3">
    <name type="scientific">Elysia marginata</name>
    <dbReference type="NCBI Taxonomy" id="1093978"/>
    <lineage>
        <taxon>Eukaryota</taxon>
        <taxon>Metazoa</taxon>
        <taxon>Spiralia</taxon>
        <taxon>Lophotrochozoa</taxon>
        <taxon>Mollusca</taxon>
        <taxon>Gastropoda</taxon>
        <taxon>Heterobranchia</taxon>
        <taxon>Euthyneura</taxon>
        <taxon>Panpulmonata</taxon>
        <taxon>Sacoglossa</taxon>
        <taxon>Placobranchoidea</taxon>
        <taxon>Plakobranchidae</taxon>
        <taxon>Elysia</taxon>
    </lineage>
</organism>
<keyword evidence="3" id="KW-1185">Reference proteome</keyword>
<gene>
    <name evidence="2" type="ORF">ElyMa_006770900</name>
</gene>
<evidence type="ECO:0000313" key="3">
    <source>
        <dbReference type="Proteomes" id="UP000762676"/>
    </source>
</evidence>
<reference evidence="2 3" key="1">
    <citation type="journal article" date="2021" name="Elife">
        <title>Chloroplast acquisition without the gene transfer in kleptoplastic sea slugs, Plakobranchus ocellatus.</title>
        <authorList>
            <person name="Maeda T."/>
            <person name="Takahashi S."/>
            <person name="Yoshida T."/>
            <person name="Shimamura S."/>
            <person name="Takaki Y."/>
            <person name="Nagai Y."/>
            <person name="Toyoda A."/>
            <person name="Suzuki Y."/>
            <person name="Arimoto A."/>
            <person name="Ishii H."/>
            <person name="Satoh N."/>
            <person name="Nishiyama T."/>
            <person name="Hasebe M."/>
            <person name="Maruyama T."/>
            <person name="Minagawa J."/>
            <person name="Obokata J."/>
            <person name="Shigenobu S."/>
        </authorList>
    </citation>
    <scope>NUCLEOTIDE SEQUENCE [LARGE SCALE GENOMIC DNA]</scope>
</reference>
<dbReference type="AlphaFoldDB" id="A0AAV4IZ76"/>
<feature type="region of interest" description="Disordered" evidence="1">
    <location>
        <begin position="1"/>
        <end position="26"/>
    </location>
</feature>
<feature type="compositionally biased region" description="Basic and acidic residues" evidence="1">
    <location>
        <begin position="55"/>
        <end position="74"/>
    </location>
</feature>
<protein>
    <submittedName>
        <fullName evidence="2">Uncharacterized protein</fullName>
    </submittedName>
</protein>
<accession>A0AAV4IZ76</accession>
<feature type="region of interest" description="Disordered" evidence="1">
    <location>
        <begin position="41"/>
        <end position="74"/>
    </location>
</feature>
<evidence type="ECO:0000256" key="1">
    <source>
        <dbReference type="SAM" id="MobiDB-lite"/>
    </source>
</evidence>
<dbReference type="EMBL" id="BMAT01013575">
    <property type="protein sequence ID" value="GFS15450.1"/>
    <property type="molecule type" value="Genomic_DNA"/>
</dbReference>
<comment type="caution">
    <text evidence="2">The sequence shown here is derived from an EMBL/GenBank/DDBJ whole genome shotgun (WGS) entry which is preliminary data.</text>
</comment>
<evidence type="ECO:0000313" key="2">
    <source>
        <dbReference type="EMBL" id="GFS15450.1"/>
    </source>
</evidence>
<proteinExistence type="predicted"/>
<name>A0AAV4IZ76_9GAST</name>
<feature type="compositionally biased region" description="Basic and acidic residues" evidence="1">
    <location>
        <begin position="1"/>
        <end position="12"/>
    </location>
</feature>
<sequence length="89" mass="9844">MNGGTGDRHWGLEVDNLQRTAPPEGGRQRVESFLYSWNDWNSVGGPQARTGQTGAREKGMQNVGGERDNWRGETNKGLCNLANLQEIKS</sequence>
<dbReference type="Proteomes" id="UP000762676">
    <property type="component" value="Unassembled WGS sequence"/>
</dbReference>